<dbReference type="eggNOG" id="KOG0382">
    <property type="taxonomic scope" value="Eukaryota"/>
</dbReference>
<dbReference type="STRING" id="88036.D8SBP1"/>
<dbReference type="EMBL" id="GL377610">
    <property type="protein sequence ID" value="EFJ18290.1"/>
    <property type="molecule type" value="Genomic_DNA"/>
</dbReference>
<keyword evidence="4" id="KW-1185">Reference proteome</keyword>
<sequence>MERTNLMLLLFVFAQAMIIAQAAEEYDYSNGTRGQANWGNLRQEWRACSSGRMQSPLEFGDSSSGSLIIDGTLYRVSEYHIHAPSEHTVNGKHLAVEGHLVHRSEDNRLAVVAVMYTIGSEDDPFIDQVEHFLPELSGEQDVQVVDPSLLNVGGKRFFRYVGSLTSPPCTEQVTWSVLRRPRTISKTQYRILMNALNMQTSSKYIHLKVFQIPEPENITLYVELLNRLPGPVRPVYLDPVHSFYALMTEKQASILRKKALLTLLCFLKTSYAPAGRQGLLEPSWTSLFI</sequence>
<dbReference type="HOGENOM" id="CLU_964426_0_0_1"/>
<reference evidence="3 4" key="1">
    <citation type="journal article" date="2011" name="Science">
        <title>The Selaginella genome identifies genetic changes associated with the evolution of vascular plants.</title>
        <authorList>
            <person name="Banks J.A."/>
            <person name="Nishiyama T."/>
            <person name="Hasebe M."/>
            <person name="Bowman J.L."/>
            <person name="Gribskov M."/>
            <person name="dePamphilis C."/>
            <person name="Albert V.A."/>
            <person name="Aono N."/>
            <person name="Aoyama T."/>
            <person name="Ambrose B.A."/>
            <person name="Ashton N.W."/>
            <person name="Axtell M.J."/>
            <person name="Barker E."/>
            <person name="Barker M.S."/>
            <person name="Bennetzen J.L."/>
            <person name="Bonawitz N.D."/>
            <person name="Chapple C."/>
            <person name="Cheng C."/>
            <person name="Correa L.G."/>
            <person name="Dacre M."/>
            <person name="DeBarry J."/>
            <person name="Dreyer I."/>
            <person name="Elias M."/>
            <person name="Engstrom E.M."/>
            <person name="Estelle M."/>
            <person name="Feng L."/>
            <person name="Finet C."/>
            <person name="Floyd S.K."/>
            <person name="Frommer W.B."/>
            <person name="Fujita T."/>
            <person name="Gramzow L."/>
            <person name="Gutensohn M."/>
            <person name="Harholt J."/>
            <person name="Hattori M."/>
            <person name="Heyl A."/>
            <person name="Hirai T."/>
            <person name="Hiwatashi Y."/>
            <person name="Ishikawa M."/>
            <person name="Iwata M."/>
            <person name="Karol K.G."/>
            <person name="Koehler B."/>
            <person name="Kolukisaoglu U."/>
            <person name="Kubo M."/>
            <person name="Kurata T."/>
            <person name="Lalonde S."/>
            <person name="Li K."/>
            <person name="Li Y."/>
            <person name="Litt A."/>
            <person name="Lyons E."/>
            <person name="Manning G."/>
            <person name="Maruyama T."/>
            <person name="Michael T.P."/>
            <person name="Mikami K."/>
            <person name="Miyazaki S."/>
            <person name="Morinaga S."/>
            <person name="Murata T."/>
            <person name="Mueller-Roeber B."/>
            <person name="Nelson D.R."/>
            <person name="Obara M."/>
            <person name="Oguri Y."/>
            <person name="Olmstead R.G."/>
            <person name="Onodera N."/>
            <person name="Petersen B.L."/>
            <person name="Pils B."/>
            <person name="Prigge M."/>
            <person name="Rensing S.A."/>
            <person name="Riano-Pachon D.M."/>
            <person name="Roberts A.W."/>
            <person name="Sato Y."/>
            <person name="Scheller H.V."/>
            <person name="Schulz B."/>
            <person name="Schulz C."/>
            <person name="Shakirov E.V."/>
            <person name="Shibagaki N."/>
            <person name="Shinohara N."/>
            <person name="Shippen D.E."/>
            <person name="Soerensen I."/>
            <person name="Sotooka R."/>
            <person name="Sugimoto N."/>
            <person name="Sugita M."/>
            <person name="Sumikawa N."/>
            <person name="Tanurdzic M."/>
            <person name="Theissen G."/>
            <person name="Ulvskov P."/>
            <person name="Wakazuki S."/>
            <person name="Weng J.K."/>
            <person name="Willats W.W."/>
            <person name="Wipf D."/>
            <person name="Wolf P.G."/>
            <person name="Yang L."/>
            <person name="Zimmer A.D."/>
            <person name="Zhu Q."/>
            <person name="Mitros T."/>
            <person name="Hellsten U."/>
            <person name="Loque D."/>
            <person name="Otillar R."/>
            <person name="Salamov A."/>
            <person name="Schmutz J."/>
            <person name="Shapiro H."/>
            <person name="Lindquist E."/>
            <person name="Lucas S."/>
            <person name="Rokhsar D."/>
            <person name="Grigoriev I.V."/>
        </authorList>
    </citation>
    <scope>NUCLEOTIDE SEQUENCE [LARGE SCALE GENOMIC DNA]</scope>
</reference>
<dbReference type="Gene3D" id="3.10.200.10">
    <property type="entry name" value="Alpha carbonic anhydrase"/>
    <property type="match status" value="1"/>
</dbReference>
<feature type="chain" id="PRO_5003122579" description="Alpha-carbonic anhydrase domain-containing protein" evidence="1">
    <location>
        <begin position="23"/>
        <end position="289"/>
    </location>
</feature>
<accession>D8SBP1</accession>
<dbReference type="CDD" id="cd03124">
    <property type="entry name" value="alpha_CA_prokaryotic_like"/>
    <property type="match status" value="1"/>
</dbReference>
<evidence type="ECO:0000313" key="4">
    <source>
        <dbReference type="Proteomes" id="UP000001514"/>
    </source>
</evidence>
<dbReference type="InterPro" id="IPR036398">
    <property type="entry name" value="CA_dom_sf"/>
</dbReference>
<dbReference type="GO" id="GO:0016836">
    <property type="term" value="F:hydro-lyase activity"/>
    <property type="evidence" value="ECO:0000318"/>
    <property type="project" value="GO_Central"/>
</dbReference>
<dbReference type="GO" id="GO:0004089">
    <property type="term" value="F:carbonate dehydratase activity"/>
    <property type="evidence" value="ECO:0007669"/>
    <property type="project" value="InterPro"/>
</dbReference>
<keyword evidence="1" id="KW-0732">Signal</keyword>
<dbReference type="FunCoup" id="D8SBP1">
    <property type="interactions" value="101"/>
</dbReference>
<dbReference type="InterPro" id="IPR041891">
    <property type="entry name" value="Alpha_CA_prokaryot-like"/>
</dbReference>
<protein>
    <recommendedName>
        <fullName evidence="2">Alpha-carbonic anhydrase domain-containing protein</fullName>
    </recommendedName>
</protein>
<feature type="signal peptide" evidence="1">
    <location>
        <begin position="1"/>
        <end position="22"/>
    </location>
</feature>
<gene>
    <name evidence="3" type="ORF">SELMODRAFT_420338</name>
</gene>
<proteinExistence type="predicted"/>
<evidence type="ECO:0000259" key="2">
    <source>
        <dbReference type="PROSITE" id="PS51144"/>
    </source>
</evidence>
<dbReference type="InterPro" id="IPR001148">
    <property type="entry name" value="CA_dom"/>
</dbReference>
<feature type="domain" description="Alpha-carbonic anhydrase" evidence="2">
    <location>
        <begin position="1"/>
        <end position="224"/>
    </location>
</feature>
<dbReference type="Gramene" id="EFJ18290">
    <property type="protein sequence ID" value="EFJ18290"/>
    <property type="gene ID" value="SELMODRAFT_420338"/>
</dbReference>
<organism evidence="4">
    <name type="scientific">Selaginella moellendorffii</name>
    <name type="common">Spikemoss</name>
    <dbReference type="NCBI Taxonomy" id="88036"/>
    <lineage>
        <taxon>Eukaryota</taxon>
        <taxon>Viridiplantae</taxon>
        <taxon>Streptophyta</taxon>
        <taxon>Embryophyta</taxon>
        <taxon>Tracheophyta</taxon>
        <taxon>Lycopodiopsida</taxon>
        <taxon>Selaginellales</taxon>
        <taxon>Selaginellaceae</taxon>
        <taxon>Selaginella</taxon>
    </lineage>
</organism>
<dbReference type="PANTHER" id="PTHR18952">
    <property type="entry name" value="CARBONIC ANHYDRASE"/>
    <property type="match status" value="1"/>
</dbReference>
<dbReference type="PANTHER" id="PTHR18952:SF236">
    <property type="entry name" value="ALPHA CARBONIC ANHYDRASE 1, CHLOROPLASTIC"/>
    <property type="match status" value="1"/>
</dbReference>
<dbReference type="PROSITE" id="PS51144">
    <property type="entry name" value="ALPHA_CA_2"/>
    <property type="match status" value="1"/>
</dbReference>
<dbReference type="GO" id="GO:0008270">
    <property type="term" value="F:zinc ion binding"/>
    <property type="evidence" value="ECO:0007669"/>
    <property type="project" value="InterPro"/>
</dbReference>
<dbReference type="InterPro" id="IPR023561">
    <property type="entry name" value="Carbonic_anhydrase_a-class"/>
</dbReference>
<evidence type="ECO:0000256" key="1">
    <source>
        <dbReference type="SAM" id="SignalP"/>
    </source>
</evidence>
<dbReference type="KEGG" id="smo:SELMODRAFT_420338"/>
<dbReference type="AlphaFoldDB" id="D8SBP1"/>
<dbReference type="InParanoid" id="D8SBP1"/>
<dbReference type="Proteomes" id="UP000001514">
    <property type="component" value="Unassembled WGS sequence"/>
</dbReference>
<dbReference type="SMART" id="SM01057">
    <property type="entry name" value="Carb_anhydrase"/>
    <property type="match status" value="1"/>
</dbReference>
<dbReference type="SUPFAM" id="SSF51069">
    <property type="entry name" value="Carbonic anhydrase"/>
    <property type="match status" value="1"/>
</dbReference>
<dbReference type="Pfam" id="PF00194">
    <property type="entry name" value="Carb_anhydrase"/>
    <property type="match status" value="1"/>
</dbReference>
<name>D8SBP1_SELML</name>
<evidence type="ECO:0000313" key="3">
    <source>
        <dbReference type="EMBL" id="EFJ18290.1"/>
    </source>
</evidence>